<feature type="transmembrane region" description="Helical" evidence="1">
    <location>
        <begin position="20"/>
        <end position="36"/>
    </location>
</feature>
<proteinExistence type="predicted"/>
<evidence type="ECO:0000313" key="3">
    <source>
        <dbReference type="Proteomes" id="UP000050511"/>
    </source>
</evidence>
<gene>
    <name evidence="2" type="ORF">WJL_1892</name>
</gene>
<dbReference type="EMBL" id="LKLZ01000006">
    <property type="protein sequence ID" value="KPN42856.1"/>
    <property type="molecule type" value="Genomic_DNA"/>
</dbReference>
<reference evidence="2 3" key="1">
    <citation type="submission" date="2015-10" db="EMBL/GenBank/DDBJ databases">
        <title>Resequencing of Lactobacillus plantarum WJL strain genome.</title>
        <authorList>
            <person name="Martino M.E."/>
        </authorList>
    </citation>
    <scope>NUCLEOTIDE SEQUENCE [LARGE SCALE GENOMIC DNA]</scope>
    <source>
        <strain evidence="2 3">WJL</strain>
    </source>
</reference>
<dbReference type="AlphaFoldDB" id="A0A837P7D8"/>
<accession>A0A837P7D8</accession>
<organism evidence="2 3">
    <name type="scientific">Lactiplantibacillus plantarum WJL</name>
    <dbReference type="NCBI Taxonomy" id="1350466"/>
    <lineage>
        <taxon>Bacteria</taxon>
        <taxon>Bacillati</taxon>
        <taxon>Bacillota</taxon>
        <taxon>Bacilli</taxon>
        <taxon>Lactobacillales</taxon>
        <taxon>Lactobacillaceae</taxon>
        <taxon>Lactiplantibacillus</taxon>
    </lineage>
</organism>
<evidence type="ECO:0000256" key="1">
    <source>
        <dbReference type="SAM" id="Phobius"/>
    </source>
</evidence>
<dbReference type="Proteomes" id="UP000050511">
    <property type="component" value="Unassembled WGS sequence"/>
</dbReference>
<comment type="caution">
    <text evidence="2">The sequence shown here is derived from an EMBL/GenBank/DDBJ whole genome shotgun (WGS) entry which is preliminary data.</text>
</comment>
<protein>
    <submittedName>
        <fullName evidence="2">Uncharacterized protein</fullName>
    </submittedName>
</protein>
<keyword evidence="1" id="KW-0812">Transmembrane</keyword>
<keyword evidence="1" id="KW-1133">Transmembrane helix</keyword>
<keyword evidence="1" id="KW-0472">Membrane</keyword>
<evidence type="ECO:0000313" key="2">
    <source>
        <dbReference type="EMBL" id="KPN42856.1"/>
    </source>
</evidence>
<name>A0A837P7D8_LACPN</name>
<sequence length="37" mass="4089">MQANRWQGRLPPTSEQVCQWLLVALGVLLLGLLLIAS</sequence>